<reference evidence="1" key="1">
    <citation type="submission" date="2014-11" db="EMBL/GenBank/DDBJ databases">
        <authorList>
            <person name="Amaro Gonzalez C."/>
        </authorList>
    </citation>
    <scope>NUCLEOTIDE SEQUENCE</scope>
</reference>
<dbReference type="EMBL" id="GBXM01065172">
    <property type="protein sequence ID" value="JAH43405.1"/>
    <property type="molecule type" value="Transcribed_RNA"/>
</dbReference>
<proteinExistence type="predicted"/>
<protein>
    <submittedName>
        <fullName evidence="1">Uncharacterized protein</fullName>
    </submittedName>
</protein>
<organism evidence="1">
    <name type="scientific">Anguilla anguilla</name>
    <name type="common">European freshwater eel</name>
    <name type="synonym">Muraena anguilla</name>
    <dbReference type="NCBI Taxonomy" id="7936"/>
    <lineage>
        <taxon>Eukaryota</taxon>
        <taxon>Metazoa</taxon>
        <taxon>Chordata</taxon>
        <taxon>Craniata</taxon>
        <taxon>Vertebrata</taxon>
        <taxon>Euteleostomi</taxon>
        <taxon>Actinopterygii</taxon>
        <taxon>Neopterygii</taxon>
        <taxon>Teleostei</taxon>
        <taxon>Anguilliformes</taxon>
        <taxon>Anguillidae</taxon>
        <taxon>Anguilla</taxon>
    </lineage>
</organism>
<dbReference type="AlphaFoldDB" id="A0A0E9SRX6"/>
<evidence type="ECO:0000313" key="1">
    <source>
        <dbReference type="EMBL" id="JAH43405.1"/>
    </source>
</evidence>
<sequence>MNRIRLSAARGRPKMLRFE</sequence>
<reference evidence="1" key="2">
    <citation type="journal article" date="2015" name="Fish Shellfish Immunol.">
        <title>Early steps in the European eel (Anguilla anguilla)-Vibrio vulnificus interaction in the gills: Role of the RtxA13 toxin.</title>
        <authorList>
            <person name="Callol A."/>
            <person name="Pajuelo D."/>
            <person name="Ebbesson L."/>
            <person name="Teles M."/>
            <person name="MacKenzie S."/>
            <person name="Amaro C."/>
        </authorList>
    </citation>
    <scope>NUCLEOTIDE SEQUENCE</scope>
</reference>
<name>A0A0E9SRX6_ANGAN</name>
<accession>A0A0E9SRX6</accession>